<accession>A0ABV7V770</accession>
<feature type="transmembrane region" description="Helical" evidence="5">
    <location>
        <begin position="164"/>
        <end position="182"/>
    </location>
</feature>
<comment type="caution">
    <text evidence="7">The sequence shown here is derived from an EMBL/GenBank/DDBJ whole genome shotgun (WGS) entry which is preliminary data.</text>
</comment>
<comment type="subcellular location">
    <subcellularLocation>
        <location evidence="1">Membrane</location>
        <topology evidence="1">Multi-pass membrane protein</topology>
    </subcellularLocation>
</comment>
<organism evidence="7 8">
    <name type="scientific">Novosphingobium pokkalii</name>
    <dbReference type="NCBI Taxonomy" id="1770194"/>
    <lineage>
        <taxon>Bacteria</taxon>
        <taxon>Pseudomonadati</taxon>
        <taxon>Pseudomonadota</taxon>
        <taxon>Alphaproteobacteria</taxon>
        <taxon>Sphingomonadales</taxon>
        <taxon>Sphingomonadaceae</taxon>
        <taxon>Novosphingobium</taxon>
    </lineage>
</organism>
<sequence>MIGRWKRRAVRLPVQDRRKRQVVTPEGVPLPFTIGARGARALALLIDQVLIVATMAGISYLLFTLARAIDLKANAGGGAVGQTVVVLWIVAMFLFRHIWFLYFELGPRGATPGKRALGLRVAARDGGRLTTEAVVARNILRDIELTLPIIFVTSTLIQGEDATFVAWAGAAWFLIFAFFPCFNRDALRAGDVVAGTWVVEAGRDRLKAALSVAGGALGESALTQTRYEFGEAELSVYGEYELQVLERVLREDREEAMVDVAQAICAKIGWNSGRGDERAFLEAYYTQLRARLERGMRFGRRKADKFS</sequence>
<evidence type="ECO:0000313" key="8">
    <source>
        <dbReference type="Proteomes" id="UP001595683"/>
    </source>
</evidence>
<dbReference type="EMBL" id="JBHRYE010000027">
    <property type="protein sequence ID" value="MFC3672947.1"/>
    <property type="molecule type" value="Genomic_DNA"/>
</dbReference>
<evidence type="ECO:0000256" key="5">
    <source>
        <dbReference type="SAM" id="Phobius"/>
    </source>
</evidence>
<evidence type="ECO:0000256" key="1">
    <source>
        <dbReference type="ARBA" id="ARBA00004141"/>
    </source>
</evidence>
<dbReference type="InterPro" id="IPR010432">
    <property type="entry name" value="RDD"/>
</dbReference>
<evidence type="ECO:0000256" key="3">
    <source>
        <dbReference type="ARBA" id="ARBA00022989"/>
    </source>
</evidence>
<evidence type="ECO:0000313" key="7">
    <source>
        <dbReference type="EMBL" id="MFC3672947.1"/>
    </source>
</evidence>
<gene>
    <name evidence="7" type="ORF">ACFOOT_16135</name>
</gene>
<evidence type="ECO:0000256" key="4">
    <source>
        <dbReference type="ARBA" id="ARBA00023136"/>
    </source>
</evidence>
<proteinExistence type="predicted"/>
<keyword evidence="8" id="KW-1185">Reference proteome</keyword>
<name>A0ABV7V770_9SPHN</name>
<feature type="domain" description="RDD" evidence="6">
    <location>
        <begin position="38"/>
        <end position="194"/>
    </location>
</feature>
<evidence type="ECO:0000256" key="2">
    <source>
        <dbReference type="ARBA" id="ARBA00022692"/>
    </source>
</evidence>
<feature type="transmembrane region" description="Helical" evidence="5">
    <location>
        <begin position="75"/>
        <end position="99"/>
    </location>
</feature>
<keyword evidence="4 5" id="KW-0472">Membrane</keyword>
<protein>
    <submittedName>
        <fullName evidence="7">RDD family protein</fullName>
    </submittedName>
</protein>
<dbReference type="RefSeq" id="WP_191325823.1">
    <property type="nucleotide sequence ID" value="NZ_BMZP01000022.1"/>
</dbReference>
<dbReference type="PANTHER" id="PTHR38480">
    <property type="entry name" value="SLR0254 PROTEIN"/>
    <property type="match status" value="1"/>
</dbReference>
<feature type="transmembrane region" description="Helical" evidence="5">
    <location>
        <begin position="41"/>
        <end position="63"/>
    </location>
</feature>
<dbReference type="Proteomes" id="UP001595683">
    <property type="component" value="Unassembled WGS sequence"/>
</dbReference>
<dbReference type="PANTHER" id="PTHR38480:SF1">
    <property type="entry name" value="SLR0254 PROTEIN"/>
    <property type="match status" value="1"/>
</dbReference>
<keyword evidence="3 5" id="KW-1133">Transmembrane helix</keyword>
<dbReference type="Pfam" id="PF06271">
    <property type="entry name" value="RDD"/>
    <property type="match status" value="1"/>
</dbReference>
<evidence type="ECO:0000259" key="6">
    <source>
        <dbReference type="Pfam" id="PF06271"/>
    </source>
</evidence>
<keyword evidence="2 5" id="KW-0812">Transmembrane</keyword>
<reference evidence="8" key="1">
    <citation type="journal article" date="2019" name="Int. J. Syst. Evol. Microbiol.">
        <title>The Global Catalogue of Microorganisms (GCM) 10K type strain sequencing project: providing services to taxonomists for standard genome sequencing and annotation.</title>
        <authorList>
            <consortium name="The Broad Institute Genomics Platform"/>
            <consortium name="The Broad Institute Genome Sequencing Center for Infectious Disease"/>
            <person name="Wu L."/>
            <person name="Ma J."/>
        </authorList>
    </citation>
    <scope>NUCLEOTIDE SEQUENCE [LARGE SCALE GENOMIC DNA]</scope>
    <source>
        <strain evidence="8">KCTC 42224</strain>
    </source>
</reference>